<dbReference type="Pfam" id="PF02803">
    <property type="entry name" value="Thiolase_C"/>
    <property type="match status" value="1"/>
</dbReference>
<dbReference type="GO" id="GO:0003988">
    <property type="term" value="F:acetyl-CoA C-acyltransferase activity"/>
    <property type="evidence" value="ECO:0007669"/>
    <property type="project" value="UniProtKB-ARBA"/>
</dbReference>
<dbReference type="CDD" id="cd00751">
    <property type="entry name" value="thiolase"/>
    <property type="match status" value="1"/>
</dbReference>
<evidence type="ECO:0000256" key="6">
    <source>
        <dbReference type="ARBA" id="ARBA00022832"/>
    </source>
</evidence>
<dbReference type="InterPro" id="IPR050215">
    <property type="entry name" value="Thiolase-like_sf_Thiolase"/>
</dbReference>
<evidence type="ECO:0000313" key="17">
    <source>
        <dbReference type="EMBL" id="PIP00338.1"/>
    </source>
</evidence>
<evidence type="ECO:0000256" key="2">
    <source>
        <dbReference type="ARBA" id="ARBA00004683"/>
    </source>
</evidence>
<dbReference type="InterPro" id="IPR020617">
    <property type="entry name" value="Thiolase_C"/>
</dbReference>
<feature type="domain" description="Thiolase C-terminal" evidence="16">
    <location>
        <begin position="267"/>
        <end position="387"/>
    </location>
</feature>
<evidence type="ECO:0000256" key="7">
    <source>
        <dbReference type="ARBA" id="ARBA00022946"/>
    </source>
</evidence>
<dbReference type="Pfam" id="PF00108">
    <property type="entry name" value="Thiolase_N"/>
    <property type="match status" value="1"/>
</dbReference>
<keyword evidence="7" id="KW-0809">Transit peptide</keyword>
<evidence type="ECO:0000259" key="16">
    <source>
        <dbReference type="Pfam" id="PF02803"/>
    </source>
</evidence>
<evidence type="ECO:0000256" key="1">
    <source>
        <dbReference type="ARBA" id="ARBA00004275"/>
    </source>
</evidence>
<evidence type="ECO:0000256" key="5">
    <source>
        <dbReference type="ARBA" id="ARBA00022752"/>
    </source>
</evidence>
<dbReference type="EMBL" id="NQVN01000002">
    <property type="protein sequence ID" value="PIP00338.1"/>
    <property type="molecule type" value="Genomic_DNA"/>
</dbReference>
<dbReference type="GO" id="GO:0005737">
    <property type="term" value="C:cytoplasm"/>
    <property type="evidence" value="ECO:0007669"/>
    <property type="project" value="UniProtKB-ARBA"/>
</dbReference>
<evidence type="ECO:0000256" key="9">
    <source>
        <dbReference type="ARBA" id="ARBA00023140"/>
    </source>
</evidence>
<accession>A0A2G9X047</accession>
<feature type="active site" description="Proton acceptor" evidence="13">
    <location>
        <position position="345"/>
    </location>
</feature>
<evidence type="ECO:0000313" key="18">
    <source>
        <dbReference type="Proteomes" id="UP000231070"/>
    </source>
</evidence>
<evidence type="ECO:0000256" key="4">
    <source>
        <dbReference type="ARBA" id="ARBA00022679"/>
    </source>
</evidence>
<dbReference type="InterPro" id="IPR020616">
    <property type="entry name" value="Thiolase_N"/>
</dbReference>
<keyword evidence="6" id="KW-0276">Fatty acid metabolism</keyword>
<evidence type="ECO:0000256" key="14">
    <source>
        <dbReference type="RuleBase" id="RU003557"/>
    </source>
</evidence>
<name>A0A2G9X047_9HYPH</name>
<gene>
    <name evidence="17" type="ORF">CJ014_06280</name>
</gene>
<dbReference type="Proteomes" id="UP000231070">
    <property type="component" value="Unassembled WGS sequence"/>
</dbReference>
<evidence type="ECO:0000256" key="8">
    <source>
        <dbReference type="ARBA" id="ARBA00023098"/>
    </source>
</evidence>
<dbReference type="Gene3D" id="3.40.47.10">
    <property type="match status" value="1"/>
</dbReference>
<dbReference type="GO" id="GO:0006635">
    <property type="term" value="P:fatty acid beta-oxidation"/>
    <property type="evidence" value="ECO:0007669"/>
    <property type="project" value="TreeGrafter"/>
</dbReference>
<proteinExistence type="inferred from homology"/>
<dbReference type="GO" id="GO:0042619">
    <property type="term" value="P:poly-hydroxybutyrate biosynthetic process"/>
    <property type="evidence" value="ECO:0007669"/>
    <property type="project" value="UniProtKB-KW"/>
</dbReference>
<comment type="caution">
    <text evidence="17">The sequence shown here is derived from an EMBL/GenBank/DDBJ whole genome shotgun (WGS) entry which is preliminary data.</text>
</comment>
<comment type="pathway">
    <text evidence="11">Metabolic intermediate biosynthesis; (R)-mevalonate biosynthesis; (R)-mevalonate from acetyl-CoA: step 1/3.</text>
</comment>
<feature type="active site" description="Acyl-thioester intermediate" evidence="13">
    <location>
        <position position="87"/>
    </location>
</feature>
<dbReference type="PANTHER" id="PTHR43853:SF8">
    <property type="entry name" value="3-KETOACYL-COA THIOLASE, PEROXISOMAL"/>
    <property type="match status" value="1"/>
</dbReference>
<keyword evidence="8" id="KW-0443">Lipid metabolism</keyword>
<evidence type="ECO:0000256" key="10">
    <source>
        <dbReference type="ARBA" id="ARBA00023315"/>
    </source>
</evidence>
<dbReference type="SUPFAM" id="SSF53901">
    <property type="entry name" value="Thiolase-like"/>
    <property type="match status" value="2"/>
</dbReference>
<comment type="pathway">
    <text evidence="2">Biopolymer metabolism; poly-(R)-3-hydroxybutanoate biosynthesis.</text>
</comment>
<keyword evidence="9" id="KW-0576">Peroxisome</keyword>
<dbReference type="GO" id="GO:0010124">
    <property type="term" value="P:phenylacetate catabolic process"/>
    <property type="evidence" value="ECO:0007669"/>
    <property type="project" value="TreeGrafter"/>
</dbReference>
<dbReference type="NCBIfam" id="TIGR01930">
    <property type="entry name" value="AcCoA-C-Actrans"/>
    <property type="match status" value="1"/>
</dbReference>
<dbReference type="OrthoDB" id="9764638at2"/>
<reference evidence="17 18" key="1">
    <citation type="submission" date="2017-08" db="EMBL/GenBank/DDBJ databases">
        <title>Pleomorphomonas carboxidotrophicus sp. nov., a new mesophilic hydrogenogenic carboxidotroph.</title>
        <authorList>
            <person name="Esquivel-Elizondo S."/>
            <person name="Krajmalnik-Brown R."/>
            <person name="Maldonado J."/>
        </authorList>
    </citation>
    <scope>NUCLEOTIDE SEQUENCE [LARGE SCALE GENOMIC DNA]</scope>
    <source>
        <strain evidence="17 18">SVCO-16</strain>
    </source>
</reference>
<keyword evidence="10 14" id="KW-0012">Acyltransferase</keyword>
<comment type="subcellular location">
    <subcellularLocation>
        <location evidence="1">Peroxisome</location>
    </subcellularLocation>
</comment>
<evidence type="ECO:0000256" key="12">
    <source>
        <dbReference type="ARBA" id="ARBA00080155"/>
    </source>
</evidence>
<dbReference type="InterPro" id="IPR016039">
    <property type="entry name" value="Thiolase-like"/>
</dbReference>
<feature type="domain" description="Thiolase N-terminal" evidence="15">
    <location>
        <begin position="5"/>
        <end position="258"/>
    </location>
</feature>
<evidence type="ECO:0000256" key="13">
    <source>
        <dbReference type="PIRSR" id="PIRSR000429-1"/>
    </source>
</evidence>
<dbReference type="InterPro" id="IPR002155">
    <property type="entry name" value="Thiolase"/>
</dbReference>
<dbReference type="PIRSF" id="PIRSF000429">
    <property type="entry name" value="Ac-CoA_Ac_transf"/>
    <property type="match status" value="1"/>
</dbReference>
<organism evidence="17 18">
    <name type="scientific">Pleomorphomonas carboxyditropha</name>
    <dbReference type="NCBI Taxonomy" id="2023338"/>
    <lineage>
        <taxon>Bacteria</taxon>
        <taxon>Pseudomonadati</taxon>
        <taxon>Pseudomonadota</taxon>
        <taxon>Alphaproteobacteria</taxon>
        <taxon>Hyphomicrobiales</taxon>
        <taxon>Pleomorphomonadaceae</taxon>
        <taxon>Pleomorphomonas</taxon>
    </lineage>
</organism>
<sequence>MREAVIVSAVRTPVGRCRGALAPVPAHMLGAAAVREAVRRTGIDPTRIDDVIFANLMNNEINNMGRMVALEADLPLSVPGITLDRQCAASLNALAYGAIQIMAGFADVIVAGGVESDSRRTYSLEKAEVAYSVAPPKFADIHTAPDRIGHVTMGITAENVARRYGLSRRELDDFAVRSHALAAAAWDAGRFDDALVPIEVDLGKGRTATVRRDECVRADCSIETLAALRPAFIPDGLVTAGNSSPMSDGAGAMVVMEREAAEAEGLDVLAVFRGYAVAGVDPNYMGLGPIAAVDKLLKRAGLSVADIDLWELNEAFAAQALACIRDIGMPIERVNPNGGAIALGHPLAGTGAILTAKTVDEMRRRSLANAVISFCVGGGQGVAVLLTRK</sequence>
<evidence type="ECO:0000256" key="11">
    <source>
        <dbReference type="ARBA" id="ARBA00037924"/>
    </source>
</evidence>
<dbReference type="FunFam" id="3.40.47.10:FF:000010">
    <property type="entry name" value="Acetyl-CoA acetyltransferase (Thiolase)"/>
    <property type="match status" value="1"/>
</dbReference>
<keyword evidence="5" id="KW-0583">PHB biosynthesis</keyword>
<comment type="similarity">
    <text evidence="3 14">Belongs to the thiolase-like superfamily. Thiolase family.</text>
</comment>
<dbReference type="PANTHER" id="PTHR43853">
    <property type="entry name" value="3-KETOACYL-COA THIOLASE, PEROXISOMAL"/>
    <property type="match status" value="1"/>
</dbReference>
<feature type="active site" description="Proton acceptor" evidence="13">
    <location>
        <position position="375"/>
    </location>
</feature>
<dbReference type="InterPro" id="IPR020613">
    <property type="entry name" value="Thiolase_CS"/>
</dbReference>
<keyword evidence="4 14" id="KW-0808">Transferase</keyword>
<dbReference type="PROSITE" id="PS00737">
    <property type="entry name" value="THIOLASE_2"/>
    <property type="match status" value="1"/>
</dbReference>
<dbReference type="RefSeq" id="WP_100079674.1">
    <property type="nucleotide sequence ID" value="NZ_NQVN01000002.1"/>
</dbReference>
<keyword evidence="18" id="KW-1185">Reference proteome</keyword>
<dbReference type="AlphaFoldDB" id="A0A2G9X047"/>
<evidence type="ECO:0000259" key="15">
    <source>
        <dbReference type="Pfam" id="PF00108"/>
    </source>
</evidence>
<evidence type="ECO:0000256" key="3">
    <source>
        <dbReference type="ARBA" id="ARBA00010982"/>
    </source>
</evidence>
<protein>
    <recommendedName>
        <fullName evidence="12">Beta-ketothiolase</fullName>
    </recommendedName>
</protein>